<dbReference type="SUPFAM" id="SSF56112">
    <property type="entry name" value="Protein kinase-like (PK-like)"/>
    <property type="match status" value="1"/>
</dbReference>
<keyword evidence="3" id="KW-0808">Transferase</keyword>
<dbReference type="GO" id="GO:0004674">
    <property type="term" value="F:protein serine/threonine kinase activity"/>
    <property type="evidence" value="ECO:0007669"/>
    <property type="project" value="TreeGrafter"/>
</dbReference>
<dbReference type="InterPro" id="IPR011009">
    <property type="entry name" value="Kinase-like_dom_sf"/>
</dbReference>
<keyword evidence="4" id="KW-1185">Reference proteome</keyword>
<keyword evidence="3" id="KW-0418">Kinase</keyword>
<dbReference type="InterPro" id="IPR008271">
    <property type="entry name" value="Ser/Thr_kinase_AS"/>
</dbReference>
<accession>A0AA40B253</accession>
<dbReference type="Pfam" id="PF00069">
    <property type="entry name" value="Pkinase"/>
    <property type="match status" value="1"/>
</dbReference>
<dbReference type="SMART" id="SM00220">
    <property type="entry name" value="S_TKc"/>
    <property type="match status" value="1"/>
</dbReference>
<evidence type="ECO:0000313" key="4">
    <source>
        <dbReference type="Proteomes" id="UP001172159"/>
    </source>
</evidence>
<proteinExistence type="predicted"/>
<organism evidence="3 4">
    <name type="scientific">Apiosordaria backusii</name>
    <dbReference type="NCBI Taxonomy" id="314023"/>
    <lineage>
        <taxon>Eukaryota</taxon>
        <taxon>Fungi</taxon>
        <taxon>Dikarya</taxon>
        <taxon>Ascomycota</taxon>
        <taxon>Pezizomycotina</taxon>
        <taxon>Sordariomycetes</taxon>
        <taxon>Sordariomycetidae</taxon>
        <taxon>Sordariales</taxon>
        <taxon>Lasiosphaeriaceae</taxon>
        <taxon>Apiosordaria</taxon>
    </lineage>
</organism>
<comment type="caution">
    <text evidence="3">The sequence shown here is derived from an EMBL/GenBank/DDBJ whole genome shotgun (WGS) entry which is preliminary data.</text>
</comment>
<protein>
    <submittedName>
        <fullName evidence="3">Kinase-like domain-containing protein</fullName>
    </submittedName>
</protein>
<dbReference type="EMBL" id="JAUKTV010000010">
    <property type="protein sequence ID" value="KAK0726254.1"/>
    <property type="molecule type" value="Genomic_DNA"/>
</dbReference>
<dbReference type="AlphaFoldDB" id="A0AA40B253"/>
<sequence length="368" mass="42326">MRNLNHPNIIEFIAAIKRGSDRYLLFRWAEEGSLRKFWEAAEHQRPAVTKDLVRDVILQIRGMADALDKLHNYRYGGGSYRHGDLKPENILCVLGHSAQDDQFNFPILKISDMGLAKHHTVATQLRHNTSTQYTTTRYEPPEVALKSDLGRSRRYDMWSFGCVILEMMIWLLYGSDNLERFNSQIIDEGRHRSHWFKVDKDKDHAFVHPHVQATIKALYYDPECRADTALRELLKIVETKLLVVELDPPATPIGDSAPPKSTSGSRAYSQELMARLDDIVARGKRDESYWFTGTNRQHIKDLKVDKAPELSFLSPNSAAGRNQPLRPRNSFRASRTNVDRIVPEIRFEDQPSLVVPQINVVEARTKRV</sequence>
<evidence type="ECO:0000256" key="1">
    <source>
        <dbReference type="SAM" id="MobiDB-lite"/>
    </source>
</evidence>
<feature type="domain" description="Protein kinase" evidence="2">
    <location>
        <begin position="1"/>
        <end position="242"/>
    </location>
</feature>
<dbReference type="Proteomes" id="UP001172159">
    <property type="component" value="Unassembled WGS sequence"/>
</dbReference>
<dbReference type="Gene3D" id="1.10.510.10">
    <property type="entry name" value="Transferase(Phosphotransferase) domain 1"/>
    <property type="match status" value="1"/>
</dbReference>
<dbReference type="PANTHER" id="PTHR24359:SF1">
    <property type="entry name" value="INHIBITOR OF NUCLEAR FACTOR KAPPA-B KINASE EPSILON SUBUNIT HOMOLOG 1-RELATED"/>
    <property type="match status" value="1"/>
</dbReference>
<name>A0AA40B253_9PEZI</name>
<dbReference type="GO" id="GO:0005524">
    <property type="term" value="F:ATP binding"/>
    <property type="evidence" value="ECO:0007669"/>
    <property type="project" value="InterPro"/>
</dbReference>
<dbReference type="PROSITE" id="PS00108">
    <property type="entry name" value="PROTEIN_KINASE_ST"/>
    <property type="match status" value="1"/>
</dbReference>
<gene>
    <name evidence="3" type="ORF">B0T21DRAFT_30980</name>
</gene>
<evidence type="ECO:0000259" key="2">
    <source>
        <dbReference type="PROSITE" id="PS50011"/>
    </source>
</evidence>
<evidence type="ECO:0000313" key="3">
    <source>
        <dbReference type="EMBL" id="KAK0726254.1"/>
    </source>
</evidence>
<dbReference type="CDD" id="cd00180">
    <property type="entry name" value="PKc"/>
    <property type="match status" value="1"/>
</dbReference>
<dbReference type="PROSITE" id="PS50011">
    <property type="entry name" value="PROTEIN_KINASE_DOM"/>
    <property type="match status" value="1"/>
</dbReference>
<reference evidence="3" key="1">
    <citation type="submission" date="2023-06" db="EMBL/GenBank/DDBJ databases">
        <title>Genome-scale phylogeny and comparative genomics of the fungal order Sordariales.</title>
        <authorList>
            <consortium name="Lawrence Berkeley National Laboratory"/>
            <person name="Hensen N."/>
            <person name="Bonometti L."/>
            <person name="Westerberg I."/>
            <person name="Brannstrom I.O."/>
            <person name="Guillou S."/>
            <person name="Cros-Aarteil S."/>
            <person name="Calhoun S."/>
            <person name="Haridas S."/>
            <person name="Kuo A."/>
            <person name="Mondo S."/>
            <person name="Pangilinan J."/>
            <person name="Riley R."/>
            <person name="Labutti K."/>
            <person name="Andreopoulos B."/>
            <person name="Lipzen A."/>
            <person name="Chen C."/>
            <person name="Yanf M."/>
            <person name="Daum C."/>
            <person name="Ng V."/>
            <person name="Clum A."/>
            <person name="Steindorff A."/>
            <person name="Ohm R."/>
            <person name="Martin F."/>
            <person name="Silar P."/>
            <person name="Natvig D."/>
            <person name="Lalanne C."/>
            <person name="Gautier V."/>
            <person name="Ament-Velasquez S.L."/>
            <person name="Kruys A."/>
            <person name="Hutchinson M.I."/>
            <person name="Powell A.J."/>
            <person name="Barry K."/>
            <person name="Miller A.N."/>
            <person name="Grigoriev I.V."/>
            <person name="Debuchy R."/>
            <person name="Gladieux P."/>
            <person name="Thoren M.H."/>
            <person name="Johannesson H."/>
        </authorList>
    </citation>
    <scope>NUCLEOTIDE SEQUENCE</scope>
    <source>
        <strain evidence="3">CBS 540.89</strain>
    </source>
</reference>
<feature type="region of interest" description="Disordered" evidence="1">
    <location>
        <begin position="313"/>
        <end position="332"/>
    </location>
</feature>
<dbReference type="PANTHER" id="PTHR24359">
    <property type="entry name" value="SERINE/THREONINE-PROTEIN KINASE SBK1"/>
    <property type="match status" value="1"/>
</dbReference>
<dbReference type="InterPro" id="IPR000719">
    <property type="entry name" value="Prot_kinase_dom"/>
</dbReference>